<organism evidence="1 2">
    <name type="scientific">Rufibacter quisquiliarum</name>
    <dbReference type="NCBI Taxonomy" id="1549639"/>
    <lineage>
        <taxon>Bacteria</taxon>
        <taxon>Pseudomonadati</taxon>
        <taxon>Bacteroidota</taxon>
        <taxon>Cytophagia</taxon>
        <taxon>Cytophagales</taxon>
        <taxon>Hymenobacteraceae</taxon>
        <taxon>Rufibacter</taxon>
    </lineage>
</organism>
<dbReference type="Pfam" id="PF10758">
    <property type="entry name" value="DUF2586"/>
    <property type="match status" value="1"/>
</dbReference>
<proteinExistence type="predicted"/>
<gene>
    <name evidence="1" type="ORF">FHS90_003677</name>
</gene>
<evidence type="ECO:0000313" key="2">
    <source>
        <dbReference type="Proteomes" id="UP000563094"/>
    </source>
</evidence>
<name>A0A839GM59_9BACT</name>
<accession>A0A839GM59</accession>
<protein>
    <submittedName>
        <fullName evidence="1">Uncharacterized protein</fullName>
    </submittedName>
</protein>
<dbReference type="RefSeq" id="WP_182514001.1">
    <property type="nucleotide sequence ID" value="NZ_JACJIQ010000017.1"/>
</dbReference>
<evidence type="ECO:0000313" key="1">
    <source>
        <dbReference type="EMBL" id="MBA9078943.1"/>
    </source>
</evidence>
<dbReference type="EMBL" id="JACJIQ010000017">
    <property type="protein sequence ID" value="MBA9078943.1"/>
    <property type="molecule type" value="Genomic_DNA"/>
</dbReference>
<sequence length="416" mass="43994">MRPNVKVILGNGTLGTVATSLDGVCLLVIGATADYIATVEAARAGASNGLVVLQPKDAELVAITEANDLAEQCLVWEHINDFYQLAPLGTELHVLLLDSAVTLTNTFTEAHVAYAKVQQYLYSKSGRIRMLGVALNPAVAEVATAAGISADLAAAIPLAQAFALKEFSLHRPLDILLEGRKFDTTAAQATDLKTLNSNSVAIVIGKDALRAAALTLAGHTNVAYAQLGKALGRAASIPVHRNLGRVKDGAVPGVAQAALSGGDLMSSLSEADLDVLTDKGYIFYLMHAGKDGYFFNYDSTCAPKTDDYCTLSRSRTIKKASRIARAVYLEELLDELQVDPDSGKLLAIVVAGFQNTLENAISTQMAGEVSGVEVEFSADQNVLATNKTQATLRVVPLGTNEQIETKVEYSNPSAND</sequence>
<dbReference type="InterPro" id="IPR019694">
    <property type="entry name" value="Phage_HP1_Orf23"/>
</dbReference>
<dbReference type="Proteomes" id="UP000563094">
    <property type="component" value="Unassembled WGS sequence"/>
</dbReference>
<keyword evidence="2" id="KW-1185">Reference proteome</keyword>
<reference evidence="1 2" key="1">
    <citation type="submission" date="2020-08" db="EMBL/GenBank/DDBJ databases">
        <title>Genomic Encyclopedia of Type Strains, Phase IV (KMG-IV): sequencing the most valuable type-strain genomes for metagenomic binning, comparative biology and taxonomic classification.</title>
        <authorList>
            <person name="Goeker M."/>
        </authorList>
    </citation>
    <scope>NUCLEOTIDE SEQUENCE [LARGE SCALE GENOMIC DNA]</scope>
    <source>
        <strain evidence="1 2">DSM 29854</strain>
    </source>
</reference>
<dbReference type="AlphaFoldDB" id="A0A839GM59"/>
<comment type="caution">
    <text evidence="1">The sequence shown here is derived from an EMBL/GenBank/DDBJ whole genome shotgun (WGS) entry which is preliminary data.</text>
</comment>